<gene>
    <name evidence="2" type="ORF">M6B38_143685</name>
    <name evidence="3" type="ORF">M6B38_337510</name>
</gene>
<feature type="region of interest" description="Disordered" evidence="1">
    <location>
        <begin position="1"/>
        <end position="35"/>
    </location>
</feature>
<evidence type="ECO:0000313" key="3">
    <source>
        <dbReference type="EMBL" id="KAJ6834050.1"/>
    </source>
</evidence>
<protein>
    <submittedName>
        <fullName evidence="3">Formin-like protein 3 isoform X2</fullName>
    </submittedName>
</protein>
<evidence type="ECO:0000256" key="1">
    <source>
        <dbReference type="SAM" id="MobiDB-lite"/>
    </source>
</evidence>
<dbReference type="AlphaFoldDB" id="A0AAX6GZ53"/>
<dbReference type="Proteomes" id="UP001140949">
    <property type="component" value="Unassembled WGS sequence"/>
</dbReference>
<comment type="caution">
    <text evidence="3">The sequence shown here is derived from an EMBL/GenBank/DDBJ whole genome shotgun (WGS) entry which is preliminary data.</text>
</comment>
<sequence length="52" mass="5844">MADHHQLLKPPSIQEPDHHCFPPIKPHASTTQPVPDPCVRVQIHLIPPLQSN</sequence>
<name>A0AAX6GZ53_IRIPA</name>
<evidence type="ECO:0000313" key="4">
    <source>
        <dbReference type="Proteomes" id="UP001140949"/>
    </source>
</evidence>
<evidence type="ECO:0000313" key="2">
    <source>
        <dbReference type="EMBL" id="KAJ6813508.1"/>
    </source>
</evidence>
<organism evidence="3 4">
    <name type="scientific">Iris pallida</name>
    <name type="common">Sweet iris</name>
    <dbReference type="NCBI Taxonomy" id="29817"/>
    <lineage>
        <taxon>Eukaryota</taxon>
        <taxon>Viridiplantae</taxon>
        <taxon>Streptophyta</taxon>
        <taxon>Embryophyta</taxon>
        <taxon>Tracheophyta</taxon>
        <taxon>Spermatophyta</taxon>
        <taxon>Magnoliopsida</taxon>
        <taxon>Liliopsida</taxon>
        <taxon>Asparagales</taxon>
        <taxon>Iridaceae</taxon>
        <taxon>Iridoideae</taxon>
        <taxon>Irideae</taxon>
        <taxon>Iris</taxon>
    </lineage>
</organism>
<dbReference type="EMBL" id="JANAVB010030246">
    <property type="protein sequence ID" value="KAJ6813508.1"/>
    <property type="molecule type" value="Genomic_DNA"/>
</dbReference>
<dbReference type="EMBL" id="JANAVB010014796">
    <property type="protein sequence ID" value="KAJ6834050.1"/>
    <property type="molecule type" value="Genomic_DNA"/>
</dbReference>
<keyword evidence="4" id="KW-1185">Reference proteome</keyword>
<reference evidence="3" key="2">
    <citation type="submission" date="2023-04" db="EMBL/GenBank/DDBJ databases">
        <authorList>
            <person name="Bruccoleri R.E."/>
            <person name="Oakeley E.J."/>
            <person name="Faust A.-M."/>
            <person name="Dessus-Babus S."/>
            <person name="Altorfer M."/>
            <person name="Burckhardt D."/>
            <person name="Oertli M."/>
            <person name="Naumann U."/>
            <person name="Petersen F."/>
            <person name="Wong J."/>
        </authorList>
    </citation>
    <scope>NUCLEOTIDE SEQUENCE</scope>
    <source>
        <strain evidence="3">GSM-AAB239-AS_SAM_17_03QT</strain>
        <tissue evidence="3">Leaf</tissue>
    </source>
</reference>
<reference evidence="3" key="1">
    <citation type="journal article" date="2023" name="GigaByte">
        <title>Genome assembly of the bearded iris, Iris pallida Lam.</title>
        <authorList>
            <person name="Bruccoleri R.E."/>
            <person name="Oakeley E.J."/>
            <person name="Faust A.M.E."/>
            <person name="Altorfer M."/>
            <person name="Dessus-Babus S."/>
            <person name="Burckhardt D."/>
            <person name="Oertli M."/>
            <person name="Naumann U."/>
            <person name="Petersen F."/>
            <person name="Wong J."/>
        </authorList>
    </citation>
    <scope>NUCLEOTIDE SEQUENCE</scope>
    <source>
        <strain evidence="3">GSM-AAB239-AS_SAM_17_03QT</strain>
    </source>
</reference>
<accession>A0AAX6GZ53</accession>
<proteinExistence type="predicted"/>